<keyword evidence="1" id="KW-0812">Transmembrane</keyword>
<dbReference type="RefSeq" id="WP_056977113.1">
    <property type="nucleotide sequence ID" value="NZ_AYYP01000061.1"/>
</dbReference>
<name>A0A0R2AKB6_9LACO</name>
<proteinExistence type="predicted"/>
<dbReference type="OrthoDB" id="9781459at2"/>
<dbReference type="PATRIC" id="fig|1423718.3.peg.490"/>
<feature type="transmembrane region" description="Helical" evidence="1">
    <location>
        <begin position="38"/>
        <end position="56"/>
    </location>
</feature>
<sequence length="193" mass="20835">MKVKDIITIGIYTVLYFILMSLGTLIAVLLTHNPNMKFAPAITALLAGTVYMLLVVKVQKFGAITLMAAVLGLFFLVSGHSMLAFIPSLLCGLLADVAAKLGRYQSKLLNLLSYCLFSLGNLAPIIMMWTMKQAYISQLLAKGKDMAYVHKVLINFDLGNVSVLVGTILICAIVGGLFGQHLVSKHFKAAGLV</sequence>
<dbReference type="InterPro" id="IPR011733">
    <property type="entry name" value="CHP02185_IM"/>
</dbReference>
<dbReference type="Pfam" id="PF09605">
    <property type="entry name" value="Trep_Strep"/>
    <property type="match status" value="1"/>
</dbReference>
<feature type="transmembrane region" description="Helical" evidence="1">
    <location>
        <begin position="152"/>
        <end position="178"/>
    </location>
</feature>
<keyword evidence="3" id="KW-1185">Reference proteome</keyword>
<feature type="transmembrane region" description="Helical" evidence="1">
    <location>
        <begin position="63"/>
        <end position="86"/>
    </location>
</feature>
<accession>A0A0R2AKB6</accession>
<dbReference type="EMBL" id="AYYP01000061">
    <property type="protein sequence ID" value="KRM63436.1"/>
    <property type="molecule type" value="Genomic_DNA"/>
</dbReference>
<protein>
    <submittedName>
        <fullName evidence="2">Uncharacterized protein</fullName>
    </submittedName>
</protein>
<comment type="caution">
    <text evidence="2">The sequence shown here is derived from an EMBL/GenBank/DDBJ whole genome shotgun (WGS) entry which is preliminary data.</text>
</comment>
<keyword evidence="1" id="KW-1133">Transmembrane helix</keyword>
<evidence type="ECO:0000256" key="1">
    <source>
        <dbReference type="SAM" id="Phobius"/>
    </source>
</evidence>
<dbReference type="NCBIfam" id="TIGR02185">
    <property type="entry name" value="Trep_Strep"/>
    <property type="match status" value="1"/>
</dbReference>
<dbReference type="Proteomes" id="UP000051008">
    <property type="component" value="Unassembled WGS sequence"/>
</dbReference>
<feature type="transmembrane region" description="Helical" evidence="1">
    <location>
        <begin position="12"/>
        <end position="32"/>
    </location>
</feature>
<evidence type="ECO:0000313" key="2">
    <source>
        <dbReference type="EMBL" id="KRM63436.1"/>
    </source>
</evidence>
<evidence type="ECO:0000313" key="3">
    <source>
        <dbReference type="Proteomes" id="UP000051008"/>
    </source>
</evidence>
<reference evidence="2 3" key="1">
    <citation type="journal article" date="2015" name="Genome Announc.">
        <title>Expanding the biotechnology potential of lactobacilli through comparative genomics of 213 strains and associated genera.</title>
        <authorList>
            <person name="Sun Z."/>
            <person name="Harris H.M."/>
            <person name="McCann A."/>
            <person name="Guo C."/>
            <person name="Argimon S."/>
            <person name="Zhang W."/>
            <person name="Yang X."/>
            <person name="Jeffery I.B."/>
            <person name="Cooney J.C."/>
            <person name="Kagawa T.F."/>
            <person name="Liu W."/>
            <person name="Song Y."/>
            <person name="Salvetti E."/>
            <person name="Wrobel A."/>
            <person name="Rasinkangas P."/>
            <person name="Parkhill J."/>
            <person name="Rea M.C."/>
            <person name="O'Sullivan O."/>
            <person name="Ritari J."/>
            <person name="Douillard F.P."/>
            <person name="Paul Ross R."/>
            <person name="Yang R."/>
            <person name="Briner A.E."/>
            <person name="Felis G.E."/>
            <person name="de Vos W.M."/>
            <person name="Barrangou R."/>
            <person name="Klaenhammer T.R."/>
            <person name="Caufield P.W."/>
            <person name="Cui Y."/>
            <person name="Zhang H."/>
            <person name="O'Toole P.W."/>
        </authorList>
    </citation>
    <scope>NUCLEOTIDE SEQUENCE [LARGE SCALE GENOMIC DNA]</scope>
    <source>
        <strain evidence="2 3">DSM 20509</strain>
    </source>
</reference>
<organism evidence="2 3">
    <name type="scientific">Ligilactobacillus agilis DSM 20509</name>
    <dbReference type="NCBI Taxonomy" id="1423718"/>
    <lineage>
        <taxon>Bacteria</taxon>
        <taxon>Bacillati</taxon>
        <taxon>Bacillota</taxon>
        <taxon>Bacilli</taxon>
        <taxon>Lactobacillales</taxon>
        <taxon>Lactobacillaceae</taxon>
        <taxon>Ligilactobacillus</taxon>
    </lineage>
</organism>
<gene>
    <name evidence="2" type="ORF">FC14_GL000471</name>
</gene>
<keyword evidence="1" id="KW-0472">Membrane</keyword>
<dbReference type="AlphaFoldDB" id="A0A0R2AKB6"/>
<feature type="transmembrane region" description="Helical" evidence="1">
    <location>
        <begin position="111"/>
        <end position="131"/>
    </location>
</feature>